<comment type="caution">
    <text evidence="1">The sequence shown here is derived from an EMBL/GenBank/DDBJ whole genome shotgun (WGS) entry which is preliminary data.</text>
</comment>
<gene>
    <name evidence="1" type="ORF">B1A_15959</name>
</gene>
<name>T1AMZ7_9ZZZZ</name>
<accession>T1AMZ7</accession>
<evidence type="ECO:0008006" key="2">
    <source>
        <dbReference type="Google" id="ProtNLM"/>
    </source>
</evidence>
<dbReference type="EMBL" id="AUZX01011721">
    <property type="protein sequence ID" value="EQD42074.1"/>
    <property type="molecule type" value="Genomic_DNA"/>
</dbReference>
<proteinExistence type="predicted"/>
<dbReference type="AlphaFoldDB" id="T1AMZ7"/>
<sequence length="71" mass="8195">MQYADIIAREADSLPLEKQAEVLDFIEFLKVKQSRLGVDSSMTVKEIEAFFRSFNVDTSGYKFDREEANAR</sequence>
<reference evidence="1" key="2">
    <citation type="journal article" date="2014" name="ISME J.">
        <title>Microbial stratification in low pH oxic and suboxic macroscopic growths along an acid mine drainage.</title>
        <authorList>
            <person name="Mendez-Garcia C."/>
            <person name="Mesa V."/>
            <person name="Sprenger R.R."/>
            <person name="Richter M."/>
            <person name="Diez M.S."/>
            <person name="Solano J."/>
            <person name="Bargiela R."/>
            <person name="Golyshina O.V."/>
            <person name="Manteca A."/>
            <person name="Ramos J.L."/>
            <person name="Gallego J.R."/>
            <person name="Llorente I."/>
            <person name="Martins Dos Santos V.A."/>
            <person name="Jensen O.N."/>
            <person name="Pelaez A.I."/>
            <person name="Sanchez J."/>
            <person name="Ferrer M."/>
        </authorList>
    </citation>
    <scope>NUCLEOTIDE SEQUENCE</scope>
</reference>
<organism evidence="1">
    <name type="scientific">mine drainage metagenome</name>
    <dbReference type="NCBI Taxonomy" id="410659"/>
    <lineage>
        <taxon>unclassified sequences</taxon>
        <taxon>metagenomes</taxon>
        <taxon>ecological metagenomes</taxon>
    </lineage>
</organism>
<evidence type="ECO:0000313" key="1">
    <source>
        <dbReference type="EMBL" id="EQD42074.1"/>
    </source>
</evidence>
<reference evidence="1" key="1">
    <citation type="submission" date="2013-08" db="EMBL/GenBank/DDBJ databases">
        <authorList>
            <person name="Mendez C."/>
            <person name="Richter M."/>
            <person name="Ferrer M."/>
            <person name="Sanchez J."/>
        </authorList>
    </citation>
    <scope>NUCLEOTIDE SEQUENCE</scope>
</reference>
<protein>
    <recommendedName>
        <fullName evidence="2">DUF2281 domain-containing protein</fullName>
    </recommendedName>
</protein>